<evidence type="ECO:0000313" key="2">
    <source>
        <dbReference type="EMBL" id="NOJ69269.1"/>
    </source>
</evidence>
<dbReference type="AlphaFoldDB" id="A0AAP6ZV25"/>
<feature type="transmembrane region" description="Helical" evidence="1">
    <location>
        <begin position="15"/>
        <end position="35"/>
    </location>
</feature>
<gene>
    <name evidence="2" type="ORF">HMI46_01690</name>
</gene>
<reference evidence="2 3" key="1">
    <citation type="submission" date="2020-05" db="EMBL/GenBank/DDBJ databases">
        <title>Whole genome sequencing and identification of novel metabolites from Paenibacillus alvei strain JR949.</title>
        <authorList>
            <person name="Rajendhran J."/>
            <person name="Sree Pranav P."/>
            <person name="Mahalakshmi B."/>
            <person name="Karthikeyan R."/>
        </authorList>
    </citation>
    <scope>NUCLEOTIDE SEQUENCE [LARGE SCALE GENOMIC DNA]</scope>
    <source>
        <strain evidence="2 3">JR949</strain>
    </source>
</reference>
<evidence type="ECO:0000313" key="3">
    <source>
        <dbReference type="Proteomes" id="UP000552038"/>
    </source>
</evidence>
<keyword evidence="1" id="KW-1133">Transmembrane helix</keyword>
<organism evidence="2 3">
    <name type="scientific">Paenibacillus alvei</name>
    <name type="common">Bacillus alvei</name>
    <dbReference type="NCBI Taxonomy" id="44250"/>
    <lineage>
        <taxon>Bacteria</taxon>
        <taxon>Bacillati</taxon>
        <taxon>Bacillota</taxon>
        <taxon>Bacilli</taxon>
        <taxon>Bacillales</taxon>
        <taxon>Paenibacillaceae</taxon>
        <taxon>Paenibacillus</taxon>
    </lineage>
</organism>
<keyword evidence="1" id="KW-0472">Membrane</keyword>
<dbReference type="InterPro" id="IPR019635">
    <property type="entry name" value="DUF2500"/>
</dbReference>
<keyword evidence="1" id="KW-0812">Transmembrane</keyword>
<evidence type="ECO:0000256" key="1">
    <source>
        <dbReference type="SAM" id="Phobius"/>
    </source>
</evidence>
<dbReference type="Proteomes" id="UP000552038">
    <property type="component" value="Unassembled WGS sequence"/>
</dbReference>
<dbReference type="EMBL" id="JABFOR010000001">
    <property type="protein sequence ID" value="NOJ69269.1"/>
    <property type="molecule type" value="Genomic_DNA"/>
</dbReference>
<dbReference type="RefSeq" id="WP_163977068.1">
    <property type="nucleotide sequence ID" value="NZ_JABFOR010000001.1"/>
</dbReference>
<dbReference type="Gene3D" id="2.40.50.660">
    <property type="match status" value="1"/>
</dbReference>
<name>A0AAP6ZV25_PAEAL</name>
<sequence length="127" mass="15133">MGVGFNEPFSMFDSMSAIFPIFFIVFIAIFLFVIIKNIMQWNYNNQQPILTVEARVTDKRTEVSHRHHANHHNHYSTQYYVTFEVESGDRLEFRIKNKDYGMLAAGDRGKLTFQGTRFQEFERYHVR</sequence>
<accession>A0AAP6ZV25</accession>
<dbReference type="Pfam" id="PF10694">
    <property type="entry name" value="DUF2500"/>
    <property type="match status" value="1"/>
</dbReference>
<comment type="caution">
    <text evidence="2">The sequence shown here is derived from an EMBL/GenBank/DDBJ whole genome shotgun (WGS) entry which is preliminary data.</text>
</comment>
<protein>
    <submittedName>
        <fullName evidence="2">DUF2500 family protein</fullName>
    </submittedName>
</protein>
<proteinExistence type="predicted"/>